<keyword evidence="4" id="KW-0378">Hydrolase</keyword>
<evidence type="ECO:0000256" key="12">
    <source>
        <dbReference type="ARBA" id="ARBA00044550"/>
    </source>
</evidence>
<dbReference type="GO" id="GO:0003677">
    <property type="term" value="F:DNA binding"/>
    <property type="evidence" value="ECO:0007669"/>
    <property type="project" value="UniProtKB-KW"/>
</dbReference>
<keyword evidence="7" id="KW-0238">DNA-binding</keyword>
<dbReference type="PANTHER" id="PTHR13710">
    <property type="entry name" value="DNA HELICASE RECQ FAMILY MEMBER"/>
    <property type="match status" value="1"/>
</dbReference>
<dbReference type="GO" id="GO:0005524">
    <property type="term" value="F:ATP binding"/>
    <property type="evidence" value="ECO:0007669"/>
    <property type="project" value="UniProtKB-KW"/>
</dbReference>
<dbReference type="InterPro" id="IPR004589">
    <property type="entry name" value="DNA_helicase_ATP-dep_RecQ"/>
</dbReference>
<dbReference type="Gene3D" id="1.10.10.10">
    <property type="entry name" value="Winged helix-like DNA-binding domain superfamily/Winged helix DNA-binding domain"/>
    <property type="match status" value="1"/>
</dbReference>
<dbReference type="AlphaFoldDB" id="A0A4R7EP91"/>
<evidence type="ECO:0000256" key="10">
    <source>
        <dbReference type="ARBA" id="ARBA00034808"/>
    </source>
</evidence>
<evidence type="ECO:0000256" key="1">
    <source>
        <dbReference type="ARBA" id="ARBA00005446"/>
    </source>
</evidence>
<dbReference type="InterPro" id="IPR027417">
    <property type="entry name" value="P-loop_NTPase"/>
</dbReference>
<evidence type="ECO:0000256" key="5">
    <source>
        <dbReference type="ARBA" id="ARBA00022806"/>
    </source>
</evidence>
<dbReference type="SMART" id="SM00490">
    <property type="entry name" value="HELICc"/>
    <property type="match status" value="1"/>
</dbReference>
<evidence type="ECO:0000256" key="11">
    <source>
        <dbReference type="ARBA" id="ARBA00044535"/>
    </source>
</evidence>
<protein>
    <recommendedName>
        <fullName evidence="11">ATP-dependent DNA helicase RecQ</fullName>
        <ecNumber evidence="10">5.6.2.4</ecNumber>
    </recommendedName>
    <alternativeName>
        <fullName evidence="12">DNA 3'-5' helicase RecQ</fullName>
    </alternativeName>
</protein>
<keyword evidence="3" id="KW-0547">Nucleotide-binding</keyword>
<dbReference type="EMBL" id="SOAG01000027">
    <property type="protein sequence ID" value="TDS53811.1"/>
    <property type="molecule type" value="Genomic_DNA"/>
</dbReference>
<evidence type="ECO:0000313" key="15">
    <source>
        <dbReference type="EMBL" id="TDS53811.1"/>
    </source>
</evidence>
<gene>
    <name evidence="15" type="ORF">C8P70_1277</name>
</gene>
<dbReference type="InterPro" id="IPR014001">
    <property type="entry name" value="Helicase_ATP-bd"/>
</dbReference>
<dbReference type="GO" id="GO:0043590">
    <property type="term" value="C:bacterial nucleoid"/>
    <property type="evidence" value="ECO:0007669"/>
    <property type="project" value="TreeGrafter"/>
</dbReference>
<dbReference type="GO" id="GO:0016787">
    <property type="term" value="F:hydrolase activity"/>
    <property type="evidence" value="ECO:0007669"/>
    <property type="project" value="UniProtKB-KW"/>
</dbReference>
<dbReference type="GO" id="GO:0006281">
    <property type="term" value="P:DNA repair"/>
    <property type="evidence" value="ECO:0007669"/>
    <property type="project" value="TreeGrafter"/>
</dbReference>
<dbReference type="InterPro" id="IPR011545">
    <property type="entry name" value="DEAD/DEAH_box_helicase_dom"/>
</dbReference>
<dbReference type="PROSITE" id="PS51192">
    <property type="entry name" value="HELICASE_ATP_BIND_1"/>
    <property type="match status" value="1"/>
</dbReference>
<dbReference type="GO" id="GO:0009378">
    <property type="term" value="F:four-way junction helicase activity"/>
    <property type="evidence" value="ECO:0007669"/>
    <property type="project" value="TreeGrafter"/>
</dbReference>
<dbReference type="Pfam" id="PF00270">
    <property type="entry name" value="DEAD"/>
    <property type="match status" value="1"/>
</dbReference>
<dbReference type="PROSITE" id="PS51194">
    <property type="entry name" value="HELICASE_CTER"/>
    <property type="match status" value="1"/>
</dbReference>
<keyword evidence="6" id="KW-0067">ATP-binding</keyword>
<name>A0A4R7EP91_9FLAO</name>
<comment type="similarity">
    <text evidence="1">Belongs to the helicase family. RecQ subfamily.</text>
</comment>
<dbReference type="PANTHER" id="PTHR13710:SF105">
    <property type="entry name" value="ATP-DEPENDENT DNA HELICASE Q1"/>
    <property type="match status" value="1"/>
</dbReference>
<evidence type="ECO:0000256" key="8">
    <source>
        <dbReference type="ARBA" id="ARBA00023235"/>
    </source>
</evidence>
<evidence type="ECO:0000259" key="14">
    <source>
        <dbReference type="PROSITE" id="PS51194"/>
    </source>
</evidence>
<keyword evidence="8" id="KW-0413">Isomerase</keyword>
<keyword evidence="2" id="KW-0479">Metal-binding</keyword>
<proteinExistence type="inferred from homology"/>
<accession>A0A4R7EP91</accession>
<dbReference type="NCBIfam" id="TIGR00614">
    <property type="entry name" value="recQ_fam"/>
    <property type="match status" value="1"/>
</dbReference>
<dbReference type="EC" id="5.6.2.4" evidence="10"/>
<feature type="domain" description="Helicase ATP-binding" evidence="13">
    <location>
        <begin position="55"/>
        <end position="223"/>
    </location>
</feature>
<comment type="catalytic activity">
    <reaction evidence="9">
        <text>Couples ATP hydrolysis with the unwinding of duplex DNA by translocating in the 3'-5' direction.</text>
        <dbReference type="EC" id="5.6.2.4"/>
    </reaction>
</comment>
<dbReference type="InterPro" id="IPR032284">
    <property type="entry name" value="RecQ_Zn-bd"/>
</dbReference>
<dbReference type="FunFam" id="3.40.50.300:FF:001389">
    <property type="entry name" value="ATP-dependent DNA helicase RecQ"/>
    <property type="match status" value="1"/>
</dbReference>
<dbReference type="Pfam" id="PF00271">
    <property type="entry name" value="Helicase_C"/>
    <property type="match status" value="1"/>
</dbReference>
<dbReference type="Pfam" id="PF16124">
    <property type="entry name" value="RecQ_Zn_bind"/>
    <property type="match status" value="1"/>
</dbReference>
<evidence type="ECO:0000256" key="4">
    <source>
        <dbReference type="ARBA" id="ARBA00022801"/>
    </source>
</evidence>
<sequence>MLSYDFRYITSFLIKNSLSSLIANKIYHICMNTPIALLQQFWQHEAFRDPQEQIINSVLASKDTLALLPTGGGKSICFQIPALLTPGVCLVISPLIALIEDQVNNLSKKGIKAAAIIGGTSAEIIDATLDNCMYGDYKFLYLSPERLQQSWFLARLEKLTINTIAVDEAHCISQWGHDFRPAYLEIKKLKKIFPNIPVIALTASANQRVIKDICQYLNLDSPHIFKKSFYRENIIYGVYKVENIALTLEKMLLNYPFPTIIYARTRKETQLFAQKLNHKNFKATFFHGGLSVSEKKKRLQDWLEENTPIIVATNAFGMGIDKPNVKNVIHIQIPENLENYYQESGRAGRNDQKAFASILISPNEIESSEKWIKSNLFDKSLLKKVYQKLNNYLNIAYGEGYDSTYNFNFNKFCLHYQFAYKQTYNALQFLDRQSILKLSQNAINRNKLIFTASSSELLDLVYDNERQENVLLFILRNYPNIHEFETVINLDFISQQTSEDTSYITECILYWQSLNLCRFTPEENDITVTFNESWEGDRTIFRILPYLEQQNKLKIDQYKSMLFYIENEDICKNRILLKYFNEIKEEDCGVCSVCVSKKKKTQLTTNLKELKEKILSHLIRTPASISDLESCGISSKEDITIGIQILLEEGAIIANFKNQYIIK</sequence>
<evidence type="ECO:0000256" key="2">
    <source>
        <dbReference type="ARBA" id="ARBA00022723"/>
    </source>
</evidence>
<keyword evidence="16" id="KW-1185">Reference proteome</keyword>
<evidence type="ECO:0000256" key="6">
    <source>
        <dbReference type="ARBA" id="ARBA00022840"/>
    </source>
</evidence>
<dbReference type="GO" id="GO:0005737">
    <property type="term" value="C:cytoplasm"/>
    <property type="evidence" value="ECO:0007669"/>
    <property type="project" value="TreeGrafter"/>
</dbReference>
<keyword evidence="5 15" id="KW-0347">Helicase</keyword>
<dbReference type="Proteomes" id="UP000295215">
    <property type="component" value="Unassembled WGS sequence"/>
</dbReference>
<dbReference type="SMART" id="SM00487">
    <property type="entry name" value="DEXDc"/>
    <property type="match status" value="1"/>
</dbReference>
<evidence type="ECO:0000256" key="9">
    <source>
        <dbReference type="ARBA" id="ARBA00034617"/>
    </source>
</evidence>
<organism evidence="15 16">
    <name type="scientific">Myroides indicus</name>
    <dbReference type="NCBI Taxonomy" id="1323422"/>
    <lineage>
        <taxon>Bacteria</taxon>
        <taxon>Pseudomonadati</taxon>
        <taxon>Bacteroidota</taxon>
        <taxon>Flavobacteriia</taxon>
        <taxon>Flavobacteriales</taxon>
        <taxon>Flavobacteriaceae</taxon>
        <taxon>Myroides</taxon>
    </lineage>
</organism>
<dbReference type="GO" id="GO:0046872">
    <property type="term" value="F:metal ion binding"/>
    <property type="evidence" value="ECO:0007669"/>
    <property type="project" value="UniProtKB-KW"/>
</dbReference>
<dbReference type="InterPro" id="IPR001650">
    <property type="entry name" value="Helicase_C-like"/>
</dbReference>
<dbReference type="InterPro" id="IPR036388">
    <property type="entry name" value="WH-like_DNA-bd_sf"/>
</dbReference>
<evidence type="ECO:0000256" key="3">
    <source>
        <dbReference type="ARBA" id="ARBA00022741"/>
    </source>
</evidence>
<comment type="caution">
    <text evidence="15">The sequence shown here is derived from an EMBL/GenBank/DDBJ whole genome shotgun (WGS) entry which is preliminary data.</text>
</comment>
<dbReference type="GO" id="GO:0043138">
    <property type="term" value="F:3'-5' DNA helicase activity"/>
    <property type="evidence" value="ECO:0007669"/>
    <property type="project" value="UniProtKB-EC"/>
</dbReference>
<dbReference type="CDD" id="cd17920">
    <property type="entry name" value="DEXHc_RecQ"/>
    <property type="match status" value="1"/>
</dbReference>
<evidence type="ECO:0000259" key="13">
    <source>
        <dbReference type="PROSITE" id="PS51192"/>
    </source>
</evidence>
<dbReference type="SUPFAM" id="SSF52540">
    <property type="entry name" value="P-loop containing nucleoside triphosphate hydrolases"/>
    <property type="match status" value="1"/>
</dbReference>
<dbReference type="GO" id="GO:0006310">
    <property type="term" value="P:DNA recombination"/>
    <property type="evidence" value="ECO:0007669"/>
    <property type="project" value="InterPro"/>
</dbReference>
<evidence type="ECO:0000313" key="16">
    <source>
        <dbReference type="Proteomes" id="UP000295215"/>
    </source>
</evidence>
<feature type="domain" description="Helicase C-terminal" evidence="14">
    <location>
        <begin position="247"/>
        <end position="393"/>
    </location>
</feature>
<reference evidence="15 16" key="1">
    <citation type="submission" date="2019-03" db="EMBL/GenBank/DDBJ databases">
        <title>Genomic Encyclopedia of Archaeal and Bacterial Type Strains, Phase II (KMG-II): from individual species to whole genera.</title>
        <authorList>
            <person name="Goeker M."/>
        </authorList>
    </citation>
    <scope>NUCLEOTIDE SEQUENCE [LARGE SCALE GENOMIC DNA]</scope>
    <source>
        <strain evidence="15 16">DSM 28213</strain>
    </source>
</reference>
<dbReference type="GO" id="GO:0030894">
    <property type="term" value="C:replisome"/>
    <property type="evidence" value="ECO:0007669"/>
    <property type="project" value="TreeGrafter"/>
</dbReference>
<dbReference type="Gene3D" id="3.40.50.300">
    <property type="entry name" value="P-loop containing nucleotide triphosphate hydrolases"/>
    <property type="match status" value="2"/>
</dbReference>
<evidence type="ECO:0000256" key="7">
    <source>
        <dbReference type="ARBA" id="ARBA00023125"/>
    </source>
</evidence>